<protein>
    <submittedName>
        <fullName evidence="2">Uncharacterized protein</fullName>
    </submittedName>
</protein>
<evidence type="ECO:0000313" key="3">
    <source>
        <dbReference type="Proteomes" id="UP001281761"/>
    </source>
</evidence>
<feature type="signal peptide" evidence="1">
    <location>
        <begin position="1"/>
        <end position="18"/>
    </location>
</feature>
<keyword evidence="3" id="KW-1185">Reference proteome</keyword>
<organism evidence="2 3">
    <name type="scientific">Blattamonas nauphoetae</name>
    <dbReference type="NCBI Taxonomy" id="2049346"/>
    <lineage>
        <taxon>Eukaryota</taxon>
        <taxon>Metamonada</taxon>
        <taxon>Preaxostyla</taxon>
        <taxon>Oxymonadida</taxon>
        <taxon>Blattamonas</taxon>
    </lineage>
</organism>
<evidence type="ECO:0000256" key="1">
    <source>
        <dbReference type="SAM" id="SignalP"/>
    </source>
</evidence>
<accession>A0ABQ9Y1D8</accession>
<proteinExistence type="predicted"/>
<name>A0ABQ9Y1D8_9EUKA</name>
<reference evidence="2 3" key="1">
    <citation type="journal article" date="2022" name="bioRxiv">
        <title>Genomics of Preaxostyla Flagellates Illuminates Evolutionary Transitions and the Path Towards Mitochondrial Loss.</title>
        <authorList>
            <person name="Novak L.V.F."/>
            <person name="Treitli S.C."/>
            <person name="Pyrih J."/>
            <person name="Halakuc P."/>
            <person name="Pipaliya S.V."/>
            <person name="Vacek V."/>
            <person name="Brzon O."/>
            <person name="Soukal P."/>
            <person name="Eme L."/>
            <person name="Dacks J.B."/>
            <person name="Karnkowska A."/>
            <person name="Elias M."/>
            <person name="Hampl V."/>
        </authorList>
    </citation>
    <scope>NUCLEOTIDE SEQUENCE [LARGE SCALE GENOMIC DNA]</scope>
    <source>
        <strain evidence="2">NAU3</strain>
        <tissue evidence="2">Gut</tissue>
    </source>
</reference>
<sequence>MSRSIVATLSFSIAATLALLVYGRQCVDGWVVAMDTYDIVAFTFCMHRRLLTTHTLPLPSASPSPPTPSHSPLPLPHHPHPPTPLCLSSYYTRRLRISLSRLILSTFPICPQIVPRHTTSPALHDALVTWLNIALIVLVVVHTTQQLAELTNEKKGH</sequence>
<dbReference type="Proteomes" id="UP001281761">
    <property type="component" value="Unassembled WGS sequence"/>
</dbReference>
<gene>
    <name evidence="2" type="ORF">BLNAU_7455</name>
</gene>
<evidence type="ECO:0000313" key="2">
    <source>
        <dbReference type="EMBL" id="KAK2957556.1"/>
    </source>
</evidence>
<dbReference type="EMBL" id="JARBJD010000045">
    <property type="protein sequence ID" value="KAK2957556.1"/>
    <property type="molecule type" value="Genomic_DNA"/>
</dbReference>
<comment type="caution">
    <text evidence="2">The sequence shown here is derived from an EMBL/GenBank/DDBJ whole genome shotgun (WGS) entry which is preliminary data.</text>
</comment>
<feature type="chain" id="PRO_5046970477" evidence="1">
    <location>
        <begin position="19"/>
        <end position="157"/>
    </location>
</feature>
<keyword evidence="1" id="KW-0732">Signal</keyword>